<dbReference type="AlphaFoldDB" id="A0AAN6VDB2"/>
<feature type="domain" description="Nephrocystin 3-like N-terminal" evidence="2">
    <location>
        <begin position="189"/>
        <end position="349"/>
    </location>
</feature>
<keyword evidence="4" id="KW-1185">Reference proteome</keyword>
<organism evidence="3 4">
    <name type="scientific">Chaetomidium leptoderma</name>
    <dbReference type="NCBI Taxonomy" id="669021"/>
    <lineage>
        <taxon>Eukaryota</taxon>
        <taxon>Fungi</taxon>
        <taxon>Dikarya</taxon>
        <taxon>Ascomycota</taxon>
        <taxon>Pezizomycotina</taxon>
        <taxon>Sordariomycetes</taxon>
        <taxon>Sordariomycetidae</taxon>
        <taxon>Sordariales</taxon>
        <taxon>Chaetomiaceae</taxon>
        <taxon>Chaetomidium</taxon>
    </lineage>
</organism>
<gene>
    <name evidence="3" type="ORF">C8A00DRAFT_18920</name>
</gene>
<evidence type="ECO:0000256" key="1">
    <source>
        <dbReference type="ARBA" id="ARBA00022737"/>
    </source>
</evidence>
<dbReference type="PANTHER" id="PTHR10039">
    <property type="entry name" value="AMELOGENIN"/>
    <property type="match status" value="1"/>
</dbReference>
<dbReference type="Pfam" id="PF24883">
    <property type="entry name" value="NPHP3_N"/>
    <property type="match status" value="1"/>
</dbReference>
<keyword evidence="1" id="KW-0677">Repeat</keyword>
<sequence length="693" mass="77274">MEGLGAAASTIAVVELAAKVASLCLEYSSAVKNARADIERLRQHTDSLKTTVEGAQKLLQGPHGARLETSQKLHEALDDTHSQLDSIATKLEAKLHTGRRAKAMRSLGMRALKWPFESKDVEKIIANLQRDQASFSAALQIDQTAEILDISRKIDLPRLPVVIGAAFDSQTNEHDPRCHPDTRVDLLAEIDKWIEDPSGKCIFWLCGMAGTGKSTISRTVAARLSAKNILGASFLFKKGDGDRGKAAMFFTTIASQLVHRLPFLAPHVRNAIENEPAIADKAKGEQFQKLILEPLNKCKDDPHIPALVSVVIDALDECDGDNDVKTIISLLAQANALRSVRLRVFITSRPELPIRLGFTNVKGKYQGLALHKIPEPVVEHDISAFLRHELARIRDGYNSQALEGLQLPPGWPSEDVIRILTQMAVPLFIFAATVCRFVDDKGRSNPTKRLKKILQYRTATYDSRLDKLDATYLPVLNQLTSGRTGQDKTDLLAGFRDVVGPIVLLAQPLSVRSLARLLNVEAEDVHDQLNSLHSVLDIPSQIDAPVRLFHLSFRDFLVDPTKRTTNDFWIDETKYHRTLADKCIQLMHQRLKRDVCGLQIPGKLRSEIDQQTINTSLPSEVQYACQYWVYHLKESRGSVRDSDPVHSFLTRHLLHWLETLGLLGHISESIGIVDDLLALLDVCYDAYPQSEAY</sequence>
<name>A0AAN6VDB2_9PEZI</name>
<accession>A0AAN6VDB2</accession>
<dbReference type="InterPro" id="IPR027417">
    <property type="entry name" value="P-loop_NTPase"/>
</dbReference>
<reference evidence="3" key="2">
    <citation type="submission" date="2023-05" db="EMBL/GenBank/DDBJ databases">
        <authorList>
            <consortium name="Lawrence Berkeley National Laboratory"/>
            <person name="Steindorff A."/>
            <person name="Hensen N."/>
            <person name="Bonometti L."/>
            <person name="Westerberg I."/>
            <person name="Brannstrom I.O."/>
            <person name="Guillou S."/>
            <person name="Cros-Aarteil S."/>
            <person name="Calhoun S."/>
            <person name="Haridas S."/>
            <person name="Kuo A."/>
            <person name="Mondo S."/>
            <person name="Pangilinan J."/>
            <person name="Riley R."/>
            <person name="Labutti K."/>
            <person name="Andreopoulos B."/>
            <person name="Lipzen A."/>
            <person name="Chen C."/>
            <person name="Yanf M."/>
            <person name="Daum C."/>
            <person name="Ng V."/>
            <person name="Clum A."/>
            <person name="Ohm R."/>
            <person name="Martin F."/>
            <person name="Silar P."/>
            <person name="Natvig D."/>
            <person name="Lalanne C."/>
            <person name="Gautier V."/>
            <person name="Ament-Velasquez S.L."/>
            <person name="Kruys A."/>
            <person name="Hutchinson M.I."/>
            <person name="Powell A.J."/>
            <person name="Barry K."/>
            <person name="Miller A.N."/>
            <person name="Grigoriev I.V."/>
            <person name="Debuchy R."/>
            <person name="Gladieux P."/>
            <person name="Thoren M.H."/>
            <person name="Johannesson H."/>
        </authorList>
    </citation>
    <scope>NUCLEOTIDE SEQUENCE</scope>
    <source>
        <strain evidence="3">CBS 538.74</strain>
    </source>
</reference>
<comment type="caution">
    <text evidence="3">The sequence shown here is derived from an EMBL/GenBank/DDBJ whole genome shotgun (WGS) entry which is preliminary data.</text>
</comment>
<protein>
    <recommendedName>
        <fullName evidence="2">Nephrocystin 3-like N-terminal domain-containing protein</fullName>
    </recommendedName>
</protein>
<dbReference type="PANTHER" id="PTHR10039:SF14">
    <property type="entry name" value="NACHT DOMAIN-CONTAINING PROTEIN"/>
    <property type="match status" value="1"/>
</dbReference>
<evidence type="ECO:0000259" key="2">
    <source>
        <dbReference type="Pfam" id="PF24883"/>
    </source>
</evidence>
<reference evidence="3" key="1">
    <citation type="journal article" date="2023" name="Mol. Phylogenet. Evol.">
        <title>Genome-scale phylogeny and comparative genomics of the fungal order Sordariales.</title>
        <authorList>
            <person name="Hensen N."/>
            <person name="Bonometti L."/>
            <person name="Westerberg I."/>
            <person name="Brannstrom I.O."/>
            <person name="Guillou S."/>
            <person name="Cros-Aarteil S."/>
            <person name="Calhoun S."/>
            <person name="Haridas S."/>
            <person name="Kuo A."/>
            <person name="Mondo S."/>
            <person name="Pangilinan J."/>
            <person name="Riley R."/>
            <person name="LaButti K."/>
            <person name="Andreopoulos B."/>
            <person name="Lipzen A."/>
            <person name="Chen C."/>
            <person name="Yan M."/>
            <person name="Daum C."/>
            <person name="Ng V."/>
            <person name="Clum A."/>
            <person name="Steindorff A."/>
            <person name="Ohm R.A."/>
            <person name="Martin F."/>
            <person name="Silar P."/>
            <person name="Natvig D.O."/>
            <person name="Lalanne C."/>
            <person name="Gautier V."/>
            <person name="Ament-Velasquez S.L."/>
            <person name="Kruys A."/>
            <person name="Hutchinson M.I."/>
            <person name="Powell A.J."/>
            <person name="Barry K."/>
            <person name="Miller A.N."/>
            <person name="Grigoriev I.V."/>
            <person name="Debuchy R."/>
            <person name="Gladieux P."/>
            <person name="Hiltunen Thoren M."/>
            <person name="Johannesson H."/>
        </authorList>
    </citation>
    <scope>NUCLEOTIDE SEQUENCE</scope>
    <source>
        <strain evidence="3">CBS 538.74</strain>
    </source>
</reference>
<dbReference type="Proteomes" id="UP001302745">
    <property type="component" value="Unassembled WGS sequence"/>
</dbReference>
<dbReference type="SUPFAM" id="SSF52540">
    <property type="entry name" value="P-loop containing nucleoside triphosphate hydrolases"/>
    <property type="match status" value="1"/>
</dbReference>
<dbReference type="Gene3D" id="3.40.50.300">
    <property type="entry name" value="P-loop containing nucleotide triphosphate hydrolases"/>
    <property type="match status" value="1"/>
</dbReference>
<evidence type="ECO:0000313" key="3">
    <source>
        <dbReference type="EMBL" id="KAK4149368.1"/>
    </source>
</evidence>
<proteinExistence type="predicted"/>
<dbReference type="EMBL" id="MU857167">
    <property type="protein sequence ID" value="KAK4149368.1"/>
    <property type="molecule type" value="Genomic_DNA"/>
</dbReference>
<dbReference type="InterPro" id="IPR056884">
    <property type="entry name" value="NPHP3-like_N"/>
</dbReference>
<evidence type="ECO:0000313" key="4">
    <source>
        <dbReference type="Proteomes" id="UP001302745"/>
    </source>
</evidence>